<evidence type="ECO:0000259" key="8">
    <source>
        <dbReference type="Pfam" id="PF22544"/>
    </source>
</evidence>
<dbReference type="OrthoDB" id="5487141at2"/>
<comment type="subcellular location">
    <subcellularLocation>
        <location evidence="1">Cell projection</location>
        <location evidence="1">Cilium</location>
    </subcellularLocation>
    <subcellularLocation>
        <location evidence="2">Cytoplasm</location>
    </subcellularLocation>
</comment>
<dbReference type="GO" id="GO:0005737">
    <property type="term" value="C:cytoplasm"/>
    <property type="evidence" value="ECO:0007669"/>
    <property type="project" value="UniProtKB-SubCell"/>
</dbReference>
<dbReference type="InterPro" id="IPR053879">
    <property type="entry name" value="HYDIN_VesB_CFA65-like_Ig"/>
</dbReference>
<feature type="compositionally biased region" description="Polar residues" evidence="6">
    <location>
        <begin position="513"/>
        <end position="530"/>
    </location>
</feature>
<dbReference type="RefSeq" id="WP_075277415.1">
    <property type="nucleotide sequence ID" value="NZ_CP016908.1"/>
</dbReference>
<organism evidence="9 10">
    <name type="scientific">Pajaroellobacter abortibovis</name>
    <dbReference type="NCBI Taxonomy" id="1882918"/>
    <lineage>
        <taxon>Bacteria</taxon>
        <taxon>Pseudomonadati</taxon>
        <taxon>Myxococcota</taxon>
        <taxon>Polyangia</taxon>
        <taxon>Polyangiales</taxon>
        <taxon>Polyangiaceae</taxon>
    </lineage>
</organism>
<gene>
    <name evidence="9" type="ORF">BCY86_08695</name>
</gene>
<feature type="chain" id="PRO_5012905383" description="HYDIN/VesB/CFA65-like Ig-like domain-containing protein" evidence="7">
    <location>
        <begin position="34"/>
        <end position="561"/>
    </location>
</feature>
<keyword evidence="4" id="KW-0969">Cilium</keyword>
<keyword evidence="3" id="KW-0963">Cytoplasm</keyword>
<keyword evidence="10" id="KW-1185">Reference proteome</keyword>
<protein>
    <recommendedName>
        <fullName evidence="8">HYDIN/VesB/CFA65-like Ig-like domain-containing protein</fullName>
    </recommendedName>
</protein>
<dbReference type="Pfam" id="PF22544">
    <property type="entry name" value="HYDIN_VesB_CFA65-like_Ig"/>
    <property type="match status" value="1"/>
</dbReference>
<evidence type="ECO:0000256" key="4">
    <source>
        <dbReference type="ARBA" id="ARBA00023069"/>
    </source>
</evidence>
<dbReference type="KEGG" id="pabo:BCY86_08695"/>
<keyword evidence="5" id="KW-0966">Cell projection</keyword>
<feature type="domain" description="HYDIN/VesB/CFA65-like Ig-like" evidence="8">
    <location>
        <begin position="407"/>
        <end position="500"/>
    </location>
</feature>
<evidence type="ECO:0000256" key="6">
    <source>
        <dbReference type="SAM" id="MobiDB-lite"/>
    </source>
</evidence>
<dbReference type="Proteomes" id="UP000185544">
    <property type="component" value="Chromosome"/>
</dbReference>
<dbReference type="EMBL" id="CP016908">
    <property type="protein sequence ID" value="APS00746.1"/>
    <property type="molecule type" value="Genomic_DNA"/>
</dbReference>
<keyword evidence="7" id="KW-0732">Signal</keyword>
<evidence type="ECO:0000256" key="3">
    <source>
        <dbReference type="ARBA" id="ARBA00022490"/>
    </source>
</evidence>
<sequence length="561" mass="59506">MKLSWLRNVPHPCVTGFALALVTPFFWSGTASADKTDPNAARQQACGNDPFCSAVEIPITLTYSQALNTSVDTGWVPKCKAVNEQTPDHCIEQSELIPKILYGQIQTKAGFQLNAGNPTAVITMKGFLVAKWDGTEFNISASPSGTGSASINYALSPTVGFFFGFSFLNVAIPMEFPPELLLPLITGQAGTQMPTVPAKGETSFNPWALQGVNIPTAVQATPGTGTGLGLPSWIQITNNTSPQEPSISFLKCTLQQMENAVSGQDFSGINNILDPAETKIELKAGVNLNFNYQTIEIHISNLNGSIRGQDGSTQITSANLSSVASQGMLPLTVATKGQLAFKGQVTFTPDLQPVPNSKNALLKGLGATWLNALTKNFTDPLRQKIDLTTTIPTIMNSETTTAQMPLPILETPKKIGFGAVGVGSTNSRDVLIRNTGKMQLNITNIQSSNPAFSIVAGTNQMINPGDTGTIKITYAPKSSQQTSATITVESNDPTAPSKTFDVSNAAGDEGTISDDSGTSGCKCQKGTSNPSSVVSFLTLGIGWLFALRHHTRKIQTKSMHS</sequence>
<feature type="region of interest" description="Disordered" evidence="6">
    <location>
        <begin position="489"/>
        <end position="530"/>
    </location>
</feature>
<reference evidence="9 10" key="1">
    <citation type="submission" date="2016-08" db="EMBL/GenBank/DDBJ databases">
        <title>Identification and validation of antigenic proteins from Pajaroellobacter abortibovis using de-novo genome sequence assembly and reverse vaccinology.</title>
        <authorList>
            <person name="Welly B.T."/>
            <person name="Miller M.R."/>
            <person name="Stott J.L."/>
            <person name="Blanchard M.T."/>
            <person name="Islas-Trejo A.D."/>
            <person name="O'Rourke S.M."/>
            <person name="Young A.E."/>
            <person name="Medrano J.F."/>
            <person name="Van Eenennaam A.L."/>
        </authorList>
    </citation>
    <scope>NUCLEOTIDE SEQUENCE [LARGE SCALE GENOMIC DNA]</scope>
    <source>
        <strain evidence="9 10">BTF92-0548A/99-0131</strain>
    </source>
</reference>
<evidence type="ECO:0000256" key="1">
    <source>
        <dbReference type="ARBA" id="ARBA00004138"/>
    </source>
</evidence>
<evidence type="ECO:0000256" key="2">
    <source>
        <dbReference type="ARBA" id="ARBA00004496"/>
    </source>
</evidence>
<feature type="compositionally biased region" description="Polar residues" evidence="6">
    <location>
        <begin position="489"/>
        <end position="502"/>
    </location>
</feature>
<evidence type="ECO:0000313" key="9">
    <source>
        <dbReference type="EMBL" id="APS00746.1"/>
    </source>
</evidence>
<evidence type="ECO:0000313" key="10">
    <source>
        <dbReference type="Proteomes" id="UP000185544"/>
    </source>
</evidence>
<dbReference type="NCBIfam" id="NF012200">
    <property type="entry name" value="choice_anch_D"/>
    <property type="match status" value="1"/>
</dbReference>
<proteinExistence type="predicted"/>
<name>A0A1L6MZ12_9BACT</name>
<evidence type="ECO:0000256" key="7">
    <source>
        <dbReference type="SAM" id="SignalP"/>
    </source>
</evidence>
<dbReference type="AlphaFoldDB" id="A0A1L6MZ12"/>
<evidence type="ECO:0000256" key="5">
    <source>
        <dbReference type="ARBA" id="ARBA00023273"/>
    </source>
</evidence>
<dbReference type="InterPro" id="IPR013783">
    <property type="entry name" value="Ig-like_fold"/>
</dbReference>
<dbReference type="Gene3D" id="2.60.40.10">
    <property type="entry name" value="Immunoglobulins"/>
    <property type="match status" value="1"/>
</dbReference>
<feature type="signal peptide" evidence="7">
    <location>
        <begin position="1"/>
        <end position="33"/>
    </location>
</feature>
<accession>A0A1L6MZ12</accession>